<reference evidence="1" key="1">
    <citation type="journal article" date="2022" name="IScience">
        <title>Evolution of zygomycete secretomes and the origins of terrestrial fungal ecologies.</title>
        <authorList>
            <person name="Chang Y."/>
            <person name="Wang Y."/>
            <person name="Mondo S."/>
            <person name="Ahrendt S."/>
            <person name="Andreopoulos W."/>
            <person name="Barry K."/>
            <person name="Beard J."/>
            <person name="Benny G.L."/>
            <person name="Blankenship S."/>
            <person name="Bonito G."/>
            <person name="Cuomo C."/>
            <person name="Desiro A."/>
            <person name="Gervers K.A."/>
            <person name="Hundley H."/>
            <person name="Kuo A."/>
            <person name="LaButti K."/>
            <person name="Lang B.F."/>
            <person name="Lipzen A."/>
            <person name="O'Donnell K."/>
            <person name="Pangilinan J."/>
            <person name="Reynolds N."/>
            <person name="Sandor L."/>
            <person name="Smith M.E."/>
            <person name="Tsang A."/>
            <person name="Grigoriev I.V."/>
            <person name="Stajich J.E."/>
            <person name="Spatafora J.W."/>
        </authorList>
    </citation>
    <scope>NUCLEOTIDE SEQUENCE</scope>
    <source>
        <strain evidence="1">RSA 2281</strain>
    </source>
</reference>
<comment type="caution">
    <text evidence="1">The sequence shown here is derived from an EMBL/GenBank/DDBJ whole genome shotgun (WGS) entry which is preliminary data.</text>
</comment>
<dbReference type="Proteomes" id="UP001209540">
    <property type="component" value="Unassembled WGS sequence"/>
</dbReference>
<dbReference type="AlphaFoldDB" id="A0AAD5P714"/>
<reference evidence="1" key="2">
    <citation type="submission" date="2023-02" db="EMBL/GenBank/DDBJ databases">
        <authorList>
            <consortium name="DOE Joint Genome Institute"/>
            <person name="Mondo S.J."/>
            <person name="Chang Y."/>
            <person name="Wang Y."/>
            <person name="Ahrendt S."/>
            <person name="Andreopoulos W."/>
            <person name="Barry K."/>
            <person name="Beard J."/>
            <person name="Benny G.L."/>
            <person name="Blankenship S."/>
            <person name="Bonito G."/>
            <person name="Cuomo C."/>
            <person name="Desiro A."/>
            <person name="Gervers K.A."/>
            <person name="Hundley H."/>
            <person name="Kuo A."/>
            <person name="LaButti K."/>
            <person name="Lang B.F."/>
            <person name="Lipzen A."/>
            <person name="O'Donnell K."/>
            <person name="Pangilinan J."/>
            <person name="Reynolds N."/>
            <person name="Sandor L."/>
            <person name="Smith M.W."/>
            <person name="Tsang A."/>
            <person name="Grigoriev I.V."/>
            <person name="Stajich J.E."/>
            <person name="Spatafora J.W."/>
        </authorList>
    </citation>
    <scope>NUCLEOTIDE SEQUENCE</scope>
    <source>
        <strain evidence="1">RSA 2281</strain>
    </source>
</reference>
<keyword evidence="2" id="KW-1185">Reference proteome</keyword>
<protein>
    <submittedName>
        <fullName evidence="1">Uncharacterized protein</fullName>
    </submittedName>
</protein>
<feature type="non-terminal residue" evidence="1">
    <location>
        <position position="1"/>
    </location>
</feature>
<dbReference type="EMBL" id="JAIXMP010000063">
    <property type="protein sequence ID" value="KAI9244136.1"/>
    <property type="molecule type" value="Genomic_DNA"/>
</dbReference>
<evidence type="ECO:0000313" key="2">
    <source>
        <dbReference type="Proteomes" id="UP001209540"/>
    </source>
</evidence>
<proteinExistence type="predicted"/>
<evidence type="ECO:0000313" key="1">
    <source>
        <dbReference type="EMBL" id="KAI9244136.1"/>
    </source>
</evidence>
<organism evidence="1 2">
    <name type="scientific">Phascolomyces articulosus</name>
    <dbReference type="NCBI Taxonomy" id="60185"/>
    <lineage>
        <taxon>Eukaryota</taxon>
        <taxon>Fungi</taxon>
        <taxon>Fungi incertae sedis</taxon>
        <taxon>Mucoromycota</taxon>
        <taxon>Mucoromycotina</taxon>
        <taxon>Mucoromycetes</taxon>
        <taxon>Mucorales</taxon>
        <taxon>Lichtheimiaceae</taxon>
        <taxon>Phascolomyces</taxon>
    </lineage>
</organism>
<gene>
    <name evidence="1" type="ORF">BDA99DRAFT_448662</name>
</gene>
<name>A0AAD5P714_9FUNG</name>
<sequence length="55" mass="6408">RIGLLLGGKQKTCLTCQLSSFTKQYAIKCLYLYYHLNIYYLTTDDLISFILNKLP</sequence>
<accession>A0AAD5P714</accession>